<dbReference type="Proteomes" id="UP000078070">
    <property type="component" value="Chromosome"/>
</dbReference>
<comment type="similarity">
    <text evidence="1">Belongs to the short-chain dehydrogenases/reductases (SDR) family.</text>
</comment>
<feature type="domain" description="Ketoreductase" evidence="2">
    <location>
        <begin position="6"/>
        <end position="182"/>
    </location>
</feature>
<dbReference type="AlphaFoldDB" id="A0A1A9F3W6"/>
<dbReference type="SUPFAM" id="SSF51735">
    <property type="entry name" value="NAD(P)-binding Rossmann-fold domains"/>
    <property type="match status" value="1"/>
</dbReference>
<dbReference type="InterPro" id="IPR002347">
    <property type="entry name" value="SDR_fam"/>
</dbReference>
<organism evidence="3 4">
    <name type="scientific">Marinobacterium aestuarii</name>
    <dbReference type="NCBI Taxonomy" id="1821621"/>
    <lineage>
        <taxon>Bacteria</taxon>
        <taxon>Pseudomonadati</taxon>
        <taxon>Pseudomonadota</taxon>
        <taxon>Gammaproteobacteria</taxon>
        <taxon>Oceanospirillales</taxon>
        <taxon>Oceanospirillaceae</taxon>
        <taxon>Marinobacterium</taxon>
    </lineage>
</organism>
<dbReference type="SMART" id="SM00822">
    <property type="entry name" value="PKS_KR"/>
    <property type="match status" value="1"/>
</dbReference>
<dbReference type="PRINTS" id="PR00081">
    <property type="entry name" value="GDHRDH"/>
</dbReference>
<dbReference type="PANTHER" id="PTHR42760:SF40">
    <property type="entry name" value="3-OXOACYL-[ACYL-CARRIER-PROTEIN] REDUCTASE, CHLOROPLASTIC"/>
    <property type="match status" value="1"/>
</dbReference>
<dbReference type="Gene3D" id="3.40.50.720">
    <property type="entry name" value="NAD(P)-binding Rossmann-like Domain"/>
    <property type="match status" value="1"/>
</dbReference>
<dbReference type="InterPro" id="IPR036291">
    <property type="entry name" value="NAD(P)-bd_dom_sf"/>
</dbReference>
<accession>A0A1A9F3W6</accession>
<evidence type="ECO:0000313" key="4">
    <source>
        <dbReference type="Proteomes" id="UP000078070"/>
    </source>
</evidence>
<evidence type="ECO:0000256" key="1">
    <source>
        <dbReference type="ARBA" id="ARBA00006484"/>
    </source>
</evidence>
<dbReference type="STRING" id="1821621.A8C75_19390"/>
<gene>
    <name evidence="3" type="ORF">A8C75_19390</name>
</gene>
<dbReference type="EMBL" id="CP015839">
    <property type="protein sequence ID" value="ANG64423.1"/>
    <property type="molecule type" value="Genomic_DNA"/>
</dbReference>
<protein>
    <submittedName>
        <fullName evidence="3">Oxidoreductase</fullName>
    </submittedName>
</protein>
<reference evidence="3 4" key="2">
    <citation type="journal article" date="2018" name="Int. J. Syst. Evol. Microbiol.">
        <title>Marinobacterium aestuarii sp. nov., a benzene-degrading marine bacterium isolated from estuary sediment.</title>
        <authorList>
            <person name="Bae S.S."/>
            <person name="Jung J."/>
            <person name="Chung D."/>
            <person name="Baek K."/>
        </authorList>
    </citation>
    <scope>NUCLEOTIDE SEQUENCE [LARGE SCALE GENOMIC DNA]</scope>
    <source>
        <strain evidence="3 4">ST58-10</strain>
    </source>
</reference>
<dbReference type="KEGG" id="mars:A8C75_19390"/>
<sequence>MRYKDKVVLVTGAGRGMGRAIALAYAREGAQVVVSARTAKYGEETIAQILALGAQACLVGGDIADRAAIKSMIEGAVETFGALDILVHCAADTARGLISEMSDDTFDHIVRSNIQSLFWLAKDAAPYLCRAQDKGRIIFISSGEANRKYTPTLIPYGSSKAFMNAFARGLAVEFGALNILVNVIEPGLIGTDHMLHTLGDDLPHKLAAHFPVARLGESADIASAALFLTSSEASYITGTSLLVDGGATMVAMPKVDDVLKA</sequence>
<evidence type="ECO:0000313" key="3">
    <source>
        <dbReference type="EMBL" id="ANG64423.1"/>
    </source>
</evidence>
<dbReference type="GO" id="GO:0016616">
    <property type="term" value="F:oxidoreductase activity, acting on the CH-OH group of donors, NAD or NADP as acceptor"/>
    <property type="evidence" value="ECO:0007669"/>
    <property type="project" value="UniProtKB-ARBA"/>
</dbReference>
<dbReference type="InterPro" id="IPR057326">
    <property type="entry name" value="KR_dom"/>
</dbReference>
<proteinExistence type="inferred from homology"/>
<dbReference type="RefSeq" id="WP_067386016.1">
    <property type="nucleotide sequence ID" value="NZ_CP015839.1"/>
</dbReference>
<dbReference type="Pfam" id="PF13561">
    <property type="entry name" value="adh_short_C2"/>
    <property type="match status" value="1"/>
</dbReference>
<dbReference type="PANTHER" id="PTHR42760">
    <property type="entry name" value="SHORT-CHAIN DEHYDROGENASES/REDUCTASES FAMILY MEMBER"/>
    <property type="match status" value="1"/>
</dbReference>
<keyword evidence="4" id="KW-1185">Reference proteome</keyword>
<name>A0A1A9F3W6_9GAMM</name>
<dbReference type="FunFam" id="3.40.50.720:FF:000084">
    <property type="entry name" value="Short-chain dehydrogenase reductase"/>
    <property type="match status" value="1"/>
</dbReference>
<reference evidence="4" key="1">
    <citation type="submission" date="2016-05" db="EMBL/GenBank/DDBJ databases">
        <authorList>
            <person name="Baek K."/>
            <person name="Yang S.-J."/>
        </authorList>
    </citation>
    <scope>NUCLEOTIDE SEQUENCE [LARGE SCALE GENOMIC DNA]</scope>
    <source>
        <strain evidence="4">ST58-10</strain>
    </source>
</reference>
<dbReference type="GO" id="GO:0030497">
    <property type="term" value="P:fatty acid elongation"/>
    <property type="evidence" value="ECO:0007669"/>
    <property type="project" value="TreeGrafter"/>
</dbReference>
<evidence type="ECO:0000259" key="2">
    <source>
        <dbReference type="SMART" id="SM00822"/>
    </source>
</evidence>
<dbReference type="OrthoDB" id="9804774at2"/>